<evidence type="ECO:0000313" key="1">
    <source>
        <dbReference type="EMBL" id="NNU63656.1"/>
    </source>
</evidence>
<gene>
    <name evidence="1" type="ORF">HKX02_25915</name>
</gene>
<reference evidence="1 2" key="1">
    <citation type="submission" date="2020-05" db="EMBL/GenBank/DDBJ databases">
        <title>Draft Genome Sequence of Ochrobactrum soli Isolated from Stable Fly Gut.</title>
        <authorList>
            <person name="Pileggi M.T."/>
            <person name="Vazhakkala L.J."/>
            <person name="Wong C.N."/>
        </authorList>
    </citation>
    <scope>NUCLEOTIDE SEQUENCE [LARGE SCALE GENOMIC DNA]</scope>
    <source>
        <strain evidence="1 2">MTP-C0764</strain>
    </source>
</reference>
<organism evidence="1 2">
    <name type="scientific">Ochrobactrum soli</name>
    <dbReference type="NCBI Taxonomy" id="2448455"/>
    <lineage>
        <taxon>Bacteria</taxon>
        <taxon>Pseudomonadati</taxon>
        <taxon>Pseudomonadota</taxon>
        <taxon>Alphaproteobacteria</taxon>
        <taxon>Hyphomicrobiales</taxon>
        <taxon>Brucellaceae</taxon>
        <taxon>Brucella/Ochrobactrum group</taxon>
        <taxon>Ochrobactrum</taxon>
    </lineage>
</organism>
<dbReference type="RefSeq" id="WP_210261649.1">
    <property type="nucleotide sequence ID" value="NZ_JABFCY010000063.1"/>
</dbReference>
<feature type="non-terminal residue" evidence="1">
    <location>
        <position position="87"/>
    </location>
</feature>
<keyword evidence="2" id="KW-1185">Reference proteome</keyword>
<comment type="caution">
    <text evidence="1">The sequence shown here is derived from an EMBL/GenBank/DDBJ whole genome shotgun (WGS) entry which is preliminary data.</text>
</comment>
<accession>A0A849KZ82</accession>
<sequence>MSQLRQGMYVATNVIDPNIPTNTALLALRSYRGFIKSWDANHIYVYGWAVLGNGNASNGQVPDVNYLDDQLSSYKVPMIFVGASDKI</sequence>
<protein>
    <submittedName>
        <fullName evidence="1">Uncharacterized protein</fullName>
    </submittedName>
</protein>
<dbReference type="Proteomes" id="UP000574931">
    <property type="component" value="Unassembled WGS sequence"/>
</dbReference>
<evidence type="ECO:0000313" key="2">
    <source>
        <dbReference type="Proteomes" id="UP000574931"/>
    </source>
</evidence>
<name>A0A849KZ82_9HYPH</name>
<proteinExistence type="predicted"/>
<dbReference type="EMBL" id="JABFCY010000063">
    <property type="protein sequence ID" value="NNU63656.1"/>
    <property type="molecule type" value="Genomic_DNA"/>
</dbReference>
<dbReference type="AlphaFoldDB" id="A0A849KZ82"/>